<dbReference type="OrthoDB" id="409543at2759"/>
<dbReference type="PANTHER" id="PTHR46830">
    <property type="entry name" value="TRANSFERASE, PUTATIVE-RELATED"/>
    <property type="match status" value="1"/>
</dbReference>
<organism evidence="2 3">
    <name type="scientific">Hypsibius exemplaris</name>
    <name type="common">Freshwater tardigrade</name>
    <dbReference type="NCBI Taxonomy" id="2072580"/>
    <lineage>
        <taxon>Eukaryota</taxon>
        <taxon>Metazoa</taxon>
        <taxon>Ecdysozoa</taxon>
        <taxon>Tardigrada</taxon>
        <taxon>Eutardigrada</taxon>
        <taxon>Parachela</taxon>
        <taxon>Hypsibioidea</taxon>
        <taxon>Hypsibiidae</taxon>
        <taxon>Hypsibius</taxon>
    </lineage>
</organism>
<dbReference type="PANTHER" id="PTHR46830:SF1">
    <property type="entry name" value="ALPHA-1,4-N-ACETYLGLUCOSAMINYLTRANSFERASE"/>
    <property type="match status" value="1"/>
</dbReference>
<comment type="caution">
    <text evidence="2">The sequence shown here is derived from an EMBL/GenBank/DDBJ whole genome shotgun (WGS) entry which is preliminary data.</text>
</comment>
<keyword evidence="3" id="KW-1185">Reference proteome</keyword>
<evidence type="ECO:0000313" key="3">
    <source>
        <dbReference type="Proteomes" id="UP000192578"/>
    </source>
</evidence>
<evidence type="ECO:0000313" key="2">
    <source>
        <dbReference type="EMBL" id="OQV17286.1"/>
    </source>
</evidence>
<dbReference type="AlphaFoldDB" id="A0A1W0WQ02"/>
<dbReference type="Proteomes" id="UP000192578">
    <property type="component" value="Unassembled WGS sequence"/>
</dbReference>
<proteinExistence type="predicted"/>
<protein>
    <submittedName>
        <fullName evidence="2">Uncharacterized protein</fullName>
    </submittedName>
</protein>
<keyword evidence="1" id="KW-1133">Transmembrane helix</keyword>
<name>A0A1W0WQ02_HYPEX</name>
<dbReference type="Gene3D" id="3.90.550.20">
    <property type="match status" value="1"/>
</dbReference>
<sequence length="326" mass="36894">MTAAMDSVVSKTTLALITAISLAFICGLAYVQWRDDPCLTAGSFKQPPPLQLQPGPPFIVHYVLMHPSSTQAPGNESALSFLDCMSMLSVVKNLKPDAIYLHTNVPEFWPFTPCEEFIKTWGNVKVINAPRKLTVNGSRINFIEHEADIIKLEALIEYGGLALDFDVYVIDGDRLRHLLLAYPCLGCHENVPKVNAGFLACQRGAEYPRMILKEYGTNYRPDLWVYNSGIVPWKLLRKNPELAHLVEGVCNAPEPNRKEEFVLQDGRHPWAEKVAHHSFLHDRNYTEQTVLTTSDSSMARLLYWILYTVPEPRKKTGGHQRDLLHQ</sequence>
<evidence type="ECO:0000256" key="1">
    <source>
        <dbReference type="SAM" id="Phobius"/>
    </source>
</evidence>
<accession>A0A1W0WQ02</accession>
<reference evidence="3" key="1">
    <citation type="submission" date="2017-01" db="EMBL/GenBank/DDBJ databases">
        <title>Comparative genomics of anhydrobiosis in the tardigrade Hypsibius dujardini.</title>
        <authorList>
            <person name="Yoshida Y."/>
            <person name="Koutsovoulos G."/>
            <person name="Laetsch D."/>
            <person name="Stevens L."/>
            <person name="Kumar S."/>
            <person name="Horikawa D."/>
            <person name="Ishino K."/>
            <person name="Komine S."/>
            <person name="Tomita M."/>
            <person name="Blaxter M."/>
            <person name="Arakawa K."/>
        </authorList>
    </citation>
    <scope>NUCLEOTIDE SEQUENCE [LARGE SCALE GENOMIC DNA]</scope>
    <source>
        <strain evidence="3">Z151</strain>
    </source>
</reference>
<gene>
    <name evidence="2" type="ORF">BV898_08684</name>
</gene>
<keyword evidence="1" id="KW-0812">Transmembrane</keyword>
<feature type="transmembrane region" description="Helical" evidence="1">
    <location>
        <begin position="12"/>
        <end position="33"/>
    </location>
</feature>
<keyword evidence="1" id="KW-0472">Membrane</keyword>
<dbReference type="EMBL" id="MTYJ01000063">
    <property type="protein sequence ID" value="OQV17286.1"/>
    <property type="molecule type" value="Genomic_DNA"/>
</dbReference>